<dbReference type="InterPro" id="IPR027417">
    <property type="entry name" value="P-loop_NTPase"/>
</dbReference>
<feature type="compositionally biased region" description="Basic and acidic residues" evidence="2">
    <location>
        <begin position="651"/>
        <end position="672"/>
    </location>
</feature>
<evidence type="ECO:0000256" key="2">
    <source>
        <dbReference type="SAM" id="MobiDB-lite"/>
    </source>
</evidence>
<feature type="compositionally biased region" description="Acidic residues" evidence="2">
    <location>
        <begin position="625"/>
        <end position="649"/>
    </location>
</feature>
<keyword evidence="4" id="KW-1185">Reference proteome</keyword>
<name>A0A1D3TUR2_9FIRM</name>
<feature type="region of interest" description="Disordered" evidence="2">
    <location>
        <begin position="255"/>
        <end position="330"/>
    </location>
</feature>
<dbReference type="STRING" id="1619234.SAMN05421730_10144"/>
<gene>
    <name evidence="3" type="ORF">SAMN05421730_10144</name>
</gene>
<reference evidence="3 4" key="1">
    <citation type="submission" date="2016-09" db="EMBL/GenBank/DDBJ databases">
        <authorList>
            <person name="Capua I."/>
            <person name="De Benedictis P."/>
            <person name="Joannis T."/>
            <person name="Lombin L.H."/>
            <person name="Cattoli G."/>
        </authorList>
    </citation>
    <scope>NUCLEOTIDE SEQUENCE [LARGE SCALE GENOMIC DNA]</scope>
    <source>
        <strain evidence="3 4">GluBS11</strain>
    </source>
</reference>
<feature type="coiled-coil region" evidence="1">
    <location>
        <begin position="818"/>
        <end position="845"/>
    </location>
</feature>
<dbReference type="SUPFAM" id="SSF52540">
    <property type="entry name" value="P-loop containing nucleoside triphosphate hydrolases"/>
    <property type="match status" value="1"/>
</dbReference>
<dbReference type="OrthoDB" id="6951663at2"/>
<organism evidence="3 4">
    <name type="scientific">Anaerobium acetethylicum</name>
    <dbReference type="NCBI Taxonomy" id="1619234"/>
    <lineage>
        <taxon>Bacteria</taxon>
        <taxon>Bacillati</taxon>
        <taxon>Bacillota</taxon>
        <taxon>Clostridia</taxon>
        <taxon>Lachnospirales</taxon>
        <taxon>Lachnospiraceae</taxon>
        <taxon>Anaerobium</taxon>
    </lineage>
</organism>
<sequence>MRQSDARVEEVKRQAFQTKNKLLNKQILSEEECKQLKTAICNLIAEEIHETHEMQGERRGMDIDELLAEFNEYANRSKSILESMLALVSQGRIPGNEDRKEFETTIEELCKKYDSVCAMAREELLEDELPETGSPVLGYYEAIKNSKSALLRNQMNEVKVTLERFISVQSLLEQYSSALEPFQKQAETLLERIVSSEVTDFSEVSEEVAGPQLFLRALDFDDLDSAAGNDLLDSLEAYYPSRVARGLSKESYFLPGSDSDEVTQTAENAQEVPGTSTSEEGTTAKEEKTSEEEQAEEIASDIETKIAIADNETTEDRKASEEENEEHSEFTKSIAARGLILDEKKDFGILLSDISEAENKKISVSVFLNDLRKGNVKAFKSIIQQLSRFGLISKSILGLRFHMQEGTAESSLDFLQKKGYLRKYKLIPGGEFYCSSPRLEKSLTYKDASKFVEVRQLSVDTMGVLIEDKESSATARMAFLNLYINSNRNFIERQVKKQSATNILFAEAFLYRAYDTDHPEESEILAGAFWTGIEECDRFIAGLEKLIEGAESVNRLIIASANKDFAKNIVEEIQRCNFSKLKNVPIYLYTVSDDVYYSYYTGNEASIGEIWHALADADHEHDDPVESDPEPSFEAENEDDHDTAQDTDTEGQGKPERKAVEKTRSVSAKKESAQTTKIAEAYDTESMEVTLCRLINEKKYYCAPAYARARSLKDSSMIELYDRIAYALNDPMKRCTYSADGVFDLIPQRHTEFSDALVVAIGLRTFFSNQVRYDYNIKAFYNAIKEYPVLSTYPSLSNVVYKLVEFKDAQKKGLDAYADYRAKSISQLEDELKKLQREAKLFFESTIAVKKVEKANLRRFLETKKLLFDVNGDIGQYIKAVADNEKEIQPLIVEFLQDNFIREGNIISEDTIDSDLLWEFILNYWDQAGEKMMMKLRADLKSHLRNNIVNITTKAVQIMIRWCSLVDKINDQTEDASSLAYRKIRKPLIADIAEALDYIGKDINAAEVSDEEKAGLEVIRYTLDEIGHCIDGSYEEYQKRYFYVPFLFTDDVLLDEAFCPDLDVRSSEMVELQPEYRILEHAGKVCKRPMDRCSEILEDGGDDYGSARLLAEYIEATDATADIASIERTIEAGEEYAKETANLRKEQFIGDLELAQSYGQIDNSNSTEDKKEKILQIVDAWYESSLESSNYGFFKRITDSYLAEIRKESKSREKDLIEQLEAFKNTSIKGISAEAKEKKVARIQAAIKQQNYTVSEDLLARVWQQDDEHEEIIEEDFLREFLENYTDYYKPVAMSQSSFATLVSSRTRNKEERGGKRLADNWLPGGSNLGKDRLIALLSGFGFKVNNNSVQAQSSIGKFENFLVRNLVVQGGKRENYTHPIAAFGSGASQEGFRVVCINGKYDAAGLIDVMKQIGNAKHTMILLDCALDKPERRILARKSKSELGDKLFAVVDRTVMMYMVRNYDETKANRMLISLITPFGYYQPYVWESSNVMPPEIFMGRKHELERIESATGANIVYGGRQLGKSALLKKAKADIDGDENGDRAVLIEIKGLNYQEAAKKIGHALYDEGVLTSDITTTDWDELARAVKNRLQSEKNRIPYLLLLLDEADTFIESCEEINYRPFDSLKEIQSIGVGRFKFVIAGLRNIVRFKHEAALGNNSVLTHLEAMTVKPFQPAEARELMEIPLHYLGLKFPKENESLITLILASTNYFPGLIQMYCAKLLSAMRSKDYAGYDEADTPIYEISEEHIKKVLADPEFMDQIREKYVITLKLDEDNYYYLIALIMAFLYHNNGYNEGYSADDIKNAGNELDIAKISNLEDTKLAAFMEELKELNVLRSTDETRYLFTRFTFFQMMGTRTEIDSKLEEYMED</sequence>
<proteinExistence type="predicted"/>
<evidence type="ECO:0000313" key="3">
    <source>
        <dbReference type="EMBL" id="SCP97797.1"/>
    </source>
</evidence>
<accession>A0A1D3TUR2</accession>
<dbReference type="Proteomes" id="UP000199315">
    <property type="component" value="Unassembled WGS sequence"/>
</dbReference>
<evidence type="ECO:0000256" key="1">
    <source>
        <dbReference type="SAM" id="Coils"/>
    </source>
</evidence>
<dbReference type="EMBL" id="FMKA01000014">
    <property type="protein sequence ID" value="SCP97797.1"/>
    <property type="molecule type" value="Genomic_DNA"/>
</dbReference>
<evidence type="ECO:0000313" key="4">
    <source>
        <dbReference type="Proteomes" id="UP000199315"/>
    </source>
</evidence>
<dbReference type="Gene3D" id="3.40.50.300">
    <property type="entry name" value="P-loop containing nucleotide triphosphate hydrolases"/>
    <property type="match status" value="1"/>
</dbReference>
<feature type="compositionally biased region" description="Acidic residues" evidence="2">
    <location>
        <begin position="289"/>
        <end position="300"/>
    </location>
</feature>
<dbReference type="RefSeq" id="WP_091234276.1">
    <property type="nucleotide sequence ID" value="NZ_FMKA01000014.1"/>
</dbReference>
<protein>
    <submittedName>
        <fullName evidence="3">Uncharacterized protein</fullName>
    </submittedName>
</protein>
<keyword evidence="1" id="KW-0175">Coiled coil</keyword>
<feature type="region of interest" description="Disordered" evidence="2">
    <location>
        <begin position="619"/>
        <end position="675"/>
    </location>
</feature>